<keyword evidence="1" id="KW-0812">Transmembrane</keyword>
<organism evidence="2 3">
    <name type="scientific">Thiorhodococcus mannitoliphagus</name>
    <dbReference type="NCBI Taxonomy" id="329406"/>
    <lineage>
        <taxon>Bacteria</taxon>
        <taxon>Pseudomonadati</taxon>
        <taxon>Pseudomonadota</taxon>
        <taxon>Gammaproteobacteria</taxon>
        <taxon>Chromatiales</taxon>
        <taxon>Chromatiaceae</taxon>
        <taxon>Thiorhodococcus</taxon>
    </lineage>
</organism>
<comment type="caution">
    <text evidence="2">The sequence shown here is derived from an EMBL/GenBank/DDBJ whole genome shotgun (WGS) entry which is preliminary data.</text>
</comment>
<sequence length="212" mass="23640">MIWVLWILFPLYGFFASQVLLPPEDGYSLHVVMASVTGNLAAVEPLVFMVFNLLGVIPMTYALLVLFDGKEQPLPAWPFVILSFFAGAFGILFYVALRRWGQDAEGAKSRLQQRLDTRTGPAILLIVSILLVIVGAGGSLQAYLDLWQTKPLVHIMTLDLVLLLLVLPFLAMDDMRRRKVHGRLWKVLVAVLPLFGVLIYLLARPPLRGASD</sequence>
<dbReference type="PANTHER" id="PTHR36009">
    <property type="match status" value="1"/>
</dbReference>
<dbReference type="Proteomes" id="UP000471640">
    <property type="component" value="Unassembled WGS sequence"/>
</dbReference>
<name>A0A6P1E0Y2_9GAMM</name>
<keyword evidence="1" id="KW-0472">Membrane</keyword>
<feature type="transmembrane region" description="Helical" evidence="1">
    <location>
        <begin position="118"/>
        <end position="140"/>
    </location>
</feature>
<feature type="transmembrane region" description="Helical" evidence="1">
    <location>
        <begin position="50"/>
        <end position="67"/>
    </location>
</feature>
<gene>
    <name evidence="2" type="ORF">G3480_25375</name>
</gene>
<reference evidence="3" key="1">
    <citation type="journal article" date="2020" name="Microbiol. Resour. Announc.">
        <title>Draft Genome Sequences of Thiorhodococcus mannitoliphagus and Thiorhodococcus minor, Purple Sulfur Photosynthetic Bacteria in the Gammaproteobacterial Family Chromatiaceae.</title>
        <authorList>
            <person name="Aviles F.A."/>
            <person name="Meyer T.E."/>
            <person name="Kyndt J.A."/>
        </authorList>
    </citation>
    <scope>NUCLEOTIDE SEQUENCE [LARGE SCALE GENOMIC DNA]</scope>
    <source>
        <strain evidence="3">DSM 18266</strain>
    </source>
</reference>
<keyword evidence="1" id="KW-1133">Transmembrane helix</keyword>
<accession>A0A6P1E0Y2</accession>
<evidence type="ECO:0000256" key="1">
    <source>
        <dbReference type="SAM" id="Phobius"/>
    </source>
</evidence>
<dbReference type="AlphaFoldDB" id="A0A6P1E0Y2"/>
<dbReference type="EMBL" id="JAAIJR010000239">
    <property type="protein sequence ID" value="NEX23569.1"/>
    <property type="molecule type" value="Genomic_DNA"/>
</dbReference>
<keyword evidence="3" id="KW-1185">Reference proteome</keyword>
<evidence type="ECO:0000313" key="3">
    <source>
        <dbReference type="Proteomes" id="UP000471640"/>
    </source>
</evidence>
<protein>
    <recommendedName>
        <fullName evidence="4">DUF2834 domain-containing protein</fullName>
    </recommendedName>
</protein>
<feature type="transmembrane region" description="Helical" evidence="1">
    <location>
        <begin position="79"/>
        <end position="97"/>
    </location>
</feature>
<dbReference type="PANTHER" id="PTHR36009:SF3">
    <property type="entry name" value="TRANSMEMBRANE PROTEIN"/>
    <property type="match status" value="1"/>
</dbReference>
<feature type="transmembrane region" description="Helical" evidence="1">
    <location>
        <begin position="152"/>
        <end position="172"/>
    </location>
</feature>
<feature type="transmembrane region" description="Helical" evidence="1">
    <location>
        <begin position="26"/>
        <end position="43"/>
    </location>
</feature>
<feature type="transmembrane region" description="Helical" evidence="1">
    <location>
        <begin position="184"/>
        <end position="203"/>
    </location>
</feature>
<evidence type="ECO:0000313" key="2">
    <source>
        <dbReference type="EMBL" id="NEX23569.1"/>
    </source>
</evidence>
<reference evidence="2 3" key="2">
    <citation type="submission" date="2020-02" db="EMBL/GenBank/DDBJ databases">
        <title>Genome sequences of Thiorhodococcus mannitoliphagus and Thiorhodococcus minor, purple sulfur photosynthetic bacteria in the gammaproteobacterial family, Chromatiaceae.</title>
        <authorList>
            <person name="Aviles F.A."/>
            <person name="Meyer T.E."/>
            <person name="Kyndt J.A."/>
        </authorList>
    </citation>
    <scope>NUCLEOTIDE SEQUENCE [LARGE SCALE GENOMIC DNA]</scope>
    <source>
        <strain evidence="2 3">DSM 18266</strain>
    </source>
</reference>
<proteinExistence type="predicted"/>
<evidence type="ECO:0008006" key="4">
    <source>
        <dbReference type="Google" id="ProtNLM"/>
    </source>
</evidence>